<keyword evidence="9" id="KW-1133">Transmembrane helix</keyword>
<dbReference type="Pfam" id="PF06580">
    <property type="entry name" value="His_kinase"/>
    <property type="match status" value="1"/>
</dbReference>
<dbReference type="Gene3D" id="6.10.340.10">
    <property type="match status" value="1"/>
</dbReference>
<dbReference type="SMART" id="SM00387">
    <property type="entry name" value="HATPase_c"/>
    <property type="match status" value="1"/>
</dbReference>
<reference evidence="12 13" key="1">
    <citation type="submission" date="2020-08" db="EMBL/GenBank/DDBJ databases">
        <title>Genome public.</title>
        <authorList>
            <person name="Liu C."/>
            <person name="Sun Q."/>
        </authorList>
    </citation>
    <scope>NUCLEOTIDE SEQUENCE [LARGE SCALE GENOMIC DNA]</scope>
    <source>
        <strain evidence="12 13">NSJ-36</strain>
    </source>
</reference>
<evidence type="ECO:0000256" key="4">
    <source>
        <dbReference type="ARBA" id="ARBA00022553"/>
    </source>
</evidence>
<dbReference type="RefSeq" id="WP_186855472.1">
    <property type="nucleotide sequence ID" value="NZ_JACOOY010000004.1"/>
</dbReference>
<dbReference type="PROSITE" id="PS50885">
    <property type="entry name" value="HAMP"/>
    <property type="match status" value="1"/>
</dbReference>
<feature type="domain" description="HAMP" evidence="11">
    <location>
        <begin position="306"/>
        <end position="358"/>
    </location>
</feature>
<feature type="coiled-coil region" evidence="8">
    <location>
        <begin position="343"/>
        <end position="380"/>
    </location>
</feature>
<dbReference type="EMBL" id="JACOOY010000004">
    <property type="protein sequence ID" value="MBC5664455.1"/>
    <property type="molecule type" value="Genomic_DNA"/>
</dbReference>
<dbReference type="Proteomes" id="UP000647235">
    <property type="component" value="Unassembled WGS sequence"/>
</dbReference>
<gene>
    <name evidence="12" type="ORF">H8S07_04030</name>
</gene>
<evidence type="ECO:0000259" key="11">
    <source>
        <dbReference type="PROSITE" id="PS50885"/>
    </source>
</evidence>
<dbReference type="PANTHER" id="PTHR34220">
    <property type="entry name" value="SENSOR HISTIDINE KINASE YPDA"/>
    <property type="match status" value="1"/>
</dbReference>
<organism evidence="12 13">
    <name type="scientific">Dorea hominis</name>
    <dbReference type="NCBI Taxonomy" id="2763040"/>
    <lineage>
        <taxon>Bacteria</taxon>
        <taxon>Bacillati</taxon>
        <taxon>Bacillota</taxon>
        <taxon>Clostridia</taxon>
        <taxon>Lachnospirales</taxon>
        <taxon>Lachnospiraceae</taxon>
        <taxon>Dorea</taxon>
    </lineage>
</organism>
<evidence type="ECO:0000256" key="9">
    <source>
        <dbReference type="SAM" id="Phobius"/>
    </source>
</evidence>
<feature type="transmembrane region" description="Helical" evidence="9">
    <location>
        <begin position="282"/>
        <end position="305"/>
    </location>
</feature>
<dbReference type="InterPro" id="IPR004358">
    <property type="entry name" value="Sig_transdc_His_kin-like_C"/>
</dbReference>
<dbReference type="EC" id="2.7.13.3" evidence="3"/>
<dbReference type="InterPro" id="IPR036890">
    <property type="entry name" value="HATPase_C_sf"/>
</dbReference>
<dbReference type="CDD" id="cd06225">
    <property type="entry name" value="HAMP"/>
    <property type="match status" value="1"/>
</dbReference>
<evidence type="ECO:0000313" key="12">
    <source>
        <dbReference type="EMBL" id="MBC5664455.1"/>
    </source>
</evidence>
<dbReference type="InterPro" id="IPR050640">
    <property type="entry name" value="Bact_2-comp_sensor_kinase"/>
</dbReference>
<sequence>MKNRKISIRLVFPVVMSASIAVCIISCMLLFSYYFSTYFQKDAIEKIGKQKNALAQSLEKEIDNMNDLTNSIYYQEIKEYDVGGRLFSEEMQHRINRETDTIYAAALYDANGRDLWHSENLENMQKEEIRETTWFRQAKENIETINYGQKKLLLNGESCYIYEISRYVEYIDHGSMKSGVLLLDYYTDSMDSVLQHYKNQKSAYCYLLDADNQLLYHPFEKQIVSGLYKEKTIKEALASKNYKIYRADGERWMLMRQQIGYTGWNVVLVSSMSSLDLETRNLYSVAWFTLLLVGVILIFLDILLFRSFTNPVYRLLRTMQEFGKGNYEVKAEEEGIGELKNLSAHFNIMADKLQKQMEEIRENEREKQKMEKKLLQSQINPHFLYNTLDSIIWMIRSEEYEGAGEMVSLLAKFFRTSLSQGKDMIPLEKELEHATSYLAIQNIRFKDKFEFKVKADPALLKYLCPKLSIQPLLENAIYHGMEGMYEDGEIEIHIYDKDGNIGIDVADNGLGMTQEKIDYIMHNKVVSSKRGSGIGVRNVNERIQLIYGEEYGITITSELDEGTTATITIPKMEETDETE</sequence>
<dbReference type="GO" id="GO:0016301">
    <property type="term" value="F:kinase activity"/>
    <property type="evidence" value="ECO:0007669"/>
    <property type="project" value="UniProtKB-KW"/>
</dbReference>
<dbReference type="PROSITE" id="PS50109">
    <property type="entry name" value="HIS_KIN"/>
    <property type="match status" value="1"/>
</dbReference>
<keyword evidence="9" id="KW-0472">Membrane</keyword>
<comment type="caution">
    <text evidence="12">The sequence shown here is derived from an EMBL/GenBank/DDBJ whole genome shotgun (WGS) entry which is preliminary data.</text>
</comment>
<keyword evidence="9" id="KW-0812">Transmembrane</keyword>
<dbReference type="SUPFAM" id="SSF55874">
    <property type="entry name" value="ATPase domain of HSP90 chaperone/DNA topoisomerase II/histidine kinase"/>
    <property type="match status" value="1"/>
</dbReference>
<feature type="transmembrane region" description="Helical" evidence="9">
    <location>
        <begin position="12"/>
        <end position="35"/>
    </location>
</feature>
<keyword evidence="4" id="KW-0597">Phosphoprotein</keyword>
<keyword evidence="7" id="KW-0902">Two-component regulatory system</keyword>
<dbReference type="Pfam" id="PF02518">
    <property type="entry name" value="HATPase_c"/>
    <property type="match status" value="1"/>
</dbReference>
<comment type="catalytic activity">
    <reaction evidence="1">
        <text>ATP + protein L-histidine = ADP + protein N-phospho-L-histidine.</text>
        <dbReference type="EC" id="2.7.13.3"/>
    </reaction>
</comment>
<protein>
    <recommendedName>
        <fullName evidence="3">histidine kinase</fullName>
        <ecNumber evidence="3">2.7.13.3</ecNumber>
    </recommendedName>
</protein>
<dbReference type="Gene3D" id="3.30.450.20">
    <property type="entry name" value="PAS domain"/>
    <property type="match status" value="1"/>
</dbReference>
<evidence type="ECO:0000313" key="13">
    <source>
        <dbReference type="Proteomes" id="UP000647235"/>
    </source>
</evidence>
<dbReference type="PANTHER" id="PTHR34220:SF7">
    <property type="entry name" value="SENSOR HISTIDINE KINASE YPDA"/>
    <property type="match status" value="1"/>
</dbReference>
<dbReference type="InterPro" id="IPR003594">
    <property type="entry name" value="HATPase_dom"/>
</dbReference>
<keyword evidence="13" id="KW-1185">Reference proteome</keyword>
<evidence type="ECO:0000256" key="6">
    <source>
        <dbReference type="ARBA" id="ARBA00022777"/>
    </source>
</evidence>
<dbReference type="InterPro" id="IPR010559">
    <property type="entry name" value="Sig_transdc_His_kin_internal"/>
</dbReference>
<dbReference type="SUPFAM" id="SSF158472">
    <property type="entry name" value="HAMP domain-like"/>
    <property type="match status" value="1"/>
</dbReference>
<dbReference type="InterPro" id="IPR005467">
    <property type="entry name" value="His_kinase_dom"/>
</dbReference>
<evidence type="ECO:0000259" key="10">
    <source>
        <dbReference type="PROSITE" id="PS50109"/>
    </source>
</evidence>
<evidence type="ECO:0000256" key="3">
    <source>
        <dbReference type="ARBA" id="ARBA00012438"/>
    </source>
</evidence>
<dbReference type="Gene3D" id="3.30.565.10">
    <property type="entry name" value="Histidine kinase-like ATPase, C-terminal domain"/>
    <property type="match status" value="1"/>
</dbReference>
<name>A0ABR7EV97_9FIRM</name>
<keyword evidence="8" id="KW-0175">Coiled coil</keyword>
<proteinExistence type="predicted"/>
<dbReference type="PRINTS" id="PR00344">
    <property type="entry name" value="BCTRLSENSOR"/>
</dbReference>
<evidence type="ECO:0000256" key="2">
    <source>
        <dbReference type="ARBA" id="ARBA00004370"/>
    </source>
</evidence>
<evidence type="ECO:0000256" key="7">
    <source>
        <dbReference type="ARBA" id="ARBA00023012"/>
    </source>
</evidence>
<evidence type="ECO:0000256" key="8">
    <source>
        <dbReference type="SAM" id="Coils"/>
    </source>
</evidence>
<keyword evidence="5" id="KW-0808">Transferase</keyword>
<keyword evidence="6 12" id="KW-0418">Kinase</keyword>
<dbReference type="InterPro" id="IPR003660">
    <property type="entry name" value="HAMP_dom"/>
</dbReference>
<feature type="domain" description="Histidine kinase" evidence="10">
    <location>
        <begin position="469"/>
        <end position="573"/>
    </location>
</feature>
<dbReference type="Pfam" id="PF00672">
    <property type="entry name" value="HAMP"/>
    <property type="match status" value="1"/>
</dbReference>
<evidence type="ECO:0000256" key="5">
    <source>
        <dbReference type="ARBA" id="ARBA00022679"/>
    </source>
</evidence>
<dbReference type="SMART" id="SM00304">
    <property type="entry name" value="HAMP"/>
    <property type="match status" value="1"/>
</dbReference>
<evidence type="ECO:0000256" key="1">
    <source>
        <dbReference type="ARBA" id="ARBA00000085"/>
    </source>
</evidence>
<accession>A0ABR7EV97</accession>
<comment type="subcellular location">
    <subcellularLocation>
        <location evidence="2">Membrane</location>
    </subcellularLocation>
</comment>